<sequence length="584" mass="62318">MLGEGAALSPSPSLLINMTEDYTPSINIQPPDSEEQALLDTLGLFDNYCSSSDGATNFSAPNGRCVPALFIQPSDSPSLSELSPLEPGYPEFTDYSHRYSPSTSGRSSPIDAGWSSPASSFSGEVFPEDFSTDELGPHWAPQHGFSAHSSPALSPSLSPLTSAFNEFGIEESYPGLEQSVLPSGLPTFSRLRSSSHSVPSVSPAEGWADGVGRGRSSSFSATTTDNQFYPNDESAPQGSFLQYGYSDNSEVQISVADLNTTYSGSLGTGMSWGMQPVESGAVPAGDNMQAPGHLAMNWTYPSNGEQRATDSSPVDRAPRSPSHLTVPSLRRRDAMHGRSRSASDLTSLVPPDQDVGRGRGQHRSALSIPTSRSVSNGSRSASPYRSFQFRNVQTPASFSTSSPSSPAFEDAEAGSEGVSVGRRRTFTAIRAAEELLPLPPSLARASSTGTPTKGRRSKASASPSTGLGVFKAEKNESSSFLSSPSNDGPGGLQQEFRVSQPTLAVPFKREVASNKIRRASSARRINAAAFKCPIPTCESTFTARHNLMNHINSHNKYRPHACKCGMSFTTQGVLNRHKKRCNRK</sequence>
<proteinExistence type="predicted"/>
<gene>
    <name evidence="4" type="ORF">DFH07DRAFT_819148</name>
</gene>
<feature type="compositionally biased region" description="Low complexity" evidence="2">
    <location>
        <begin position="394"/>
        <end position="408"/>
    </location>
</feature>
<feature type="compositionally biased region" description="Polar residues" evidence="2">
    <location>
        <begin position="299"/>
        <end position="312"/>
    </location>
</feature>
<dbReference type="Gene3D" id="3.30.160.60">
    <property type="entry name" value="Classic Zinc Finger"/>
    <property type="match status" value="1"/>
</dbReference>
<evidence type="ECO:0000313" key="5">
    <source>
        <dbReference type="Proteomes" id="UP001215280"/>
    </source>
</evidence>
<keyword evidence="1" id="KW-0862">Zinc</keyword>
<dbReference type="GO" id="GO:0008270">
    <property type="term" value="F:zinc ion binding"/>
    <property type="evidence" value="ECO:0007669"/>
    <property type="project" value="UniProtKB-KW"/>
</dbReference>
<feature type="region of interest" description="Disordered" evidence="2">
    <location>
        <begin position="277"/>
        <end position="419"/>
    </location>
</feature>
<dbReference type="SUPFAM" id="SSF57667">
    <property type="entry name" value="beta-beta-alpha zinc fingers"/>
    <property type="match status" value="1"/>
</dbReference>
<protein>
    <recommendedName>
        <fullName evidence="3">C2H2-type domain-containing protein</fullName>
    </recommendedName>
</protein>
<feature type="region of interest" description="Disordered" evidence="2">
    <location>
        <begin position="440"/>
        <end position="467"/>
    </location>
</feature>
<accession>A0AAD7NFJ2</accession>
<keyword evidence="5" id="KW-1185">Reference proteome</keyword>
<feature type="compositionally biased region" description="Polar residues" evidence="2">
    <location>
        <begin position="215"/>
        <end position="241"/>
    </location>
</feature>
<feature type="region of interest" description="Disordered" evidence="2">
    <location>
        <begin position="194"/>
        <end position="241"/>
    </location>
</feature>
<feature type="region of interest" description="Disordered" evidence="2">
    <location>
        <begin position="475"/>
        <end position="494"/>
    </location>
</feature>
<feature type="compositionally biased region" description="Low complexity" evidence="2">
    <location>
        <begin position="371"/>
        <end position="382"/>
    </location>
</feature>
<dbReference type="InterPro" id="IPR013087">
    <property type="entry name" value="Znf_C2H2_type"/>
</dbReference>
<dbReference type="Proteomes" id="UP001215280">
    <property type="component" value="Unassembled WGS sequence"/>
</dbReference>
<evidence type="ECO:0000256" key="2">
    <source>
        <dbReference type="SAM" id="MobiDB-lite"/>
    </source>
</evidence>
<reference evidence="4" key="1">
    <citation type="submission" date="2023-03" db="EMBL/GenBank/DDBJ databases">
        <title>Massive genome expansion in bonnet fungi (Mycena s.s.) driven by repeated elements and novel gene families across ecological guilds.</title>
        <authorList>
            <consortium name="Lawrence Berkeley National Laboratory"/>
            <person name="Harder C.B."/>
            <person name="Miyauchi S."/>
            <person name="Viragh M."/>
            <person name="Kuo A."/>
            <person name="Thoen E."/>
            <person name="Andreopoulos B."/>
            <person name="Lu D."/>
            <person name="Skrede I."/>
            <person name="Drula E."/>
            <person name="Henrissat B."/>
            <person name="Morin E."/>
            <person name="Kohler A."/>
            <person name="Barry K."/>
            <person name="LaButti K."/>
            <person name="Morin E."/>
            <person name="Salamov A."/>
            <person name="Lipzen A."/>
            <person name="Mereny Z."/>
            <person name="Hegedus B."/>
            <person name="Baldrian P."/>
            <person name="Stursova M."/>
            <person name="Weitz H."/>
            <person name="Taylor A."/>
            <person name="Grigoriev I.V."/>
            <person name="Nagy L.G."/>
            <person name="Martin F."/>
            <person name="Kauserud H."/>
        </authorList>
    </citation>
    <scope>NUCLEOTIDE SEQUENCE</scope>
    <source>
        <strain evidence="4">CBHHK188m</strain>
    </source>
</reference>
<feature type="compositionally biased region" description="Low complexity" evidence="2">
    <location>
        <begin position="194"/>
        <end position="203"/>
    </location>
</feature>
<keyword evidence="1" id="KW-0479">Metal-binding</keyword>
<evidence type="ECO:0000256" key="1">
    <source>
        <dbReference type="PROSITE-ProRule" id="PRU00042"/>
    </source>
</evidence>
<evidence type="ECO:0000259" key="3">
    <source>
        <dbReference type="PROSITE" id="PS50157"/>
    </source>
</evidence>
<feature type="compositionally biased region" description="Polar residues" evidence="2">
    <location>
        <begin position="383"/>
        <end position="393"/>
    </location>
</feature>
<dbReference type="AlphaFoldDB" id="A0AAD7NFJ2"/>
<dbReference type="PROSITE" id="PS00028">
    <property type="entry name" value="ZINC_FINGER_C2H2_1"/>
    <property type="match status" value="1"/>
</dbReference>
<dbReference type="EMBL" id="JARJLG010000057">
    <property type="protein sequence ID" value="KAJ7757727.1"/>
    <property type="molecule type" value="Genomic_DNA"/>
</dbReference>
<dbReference type="PROSITE" id="PS50157">
    <property type="entry name" value="ZINC_FINGER_C2H2_2"/>
    <property type="match status" value="1"/>
</dbReference>
<evidence type="ECO:0000313" key="4">
    <source>
        <dbReference type="EMBL" id="KAJ7757727.1"/>
    </source>
</evidence>
<organism evidence="4 5">
    <name type="scientific">Mycena maculata</name>
    <dbReference type="NCBI Taxonomy" id="230809"/>
    <lineage>
        <taxon>Eukaryota</taxon>
        <taxon>Fungi</taxon>
        <taxon>Dikarya</taxon>
        <taxon>Basidiomycota</taxon>
        <taxon>Agaricomycotina</taxon>
        <taxon>Agaricomycetes</taxon>
        <taxon>Agaricomycetidae</taxon>
        <taxon>Agaricales</taxon>
        <taxon>Marasmiineae</taxon>
        <taxon>Mycenaceae</taxon>
        <taxon>Mycena</taxon>
    </lineage>
</organism>
<keyword evidence="1" id="KW-0863">Zinc-finger</keyword>
<dbReference type="InterPro" id="IPR036236">
    <property type="entry name" value="Znf_C2H2_sf"/>
</dbReference>
<comment type="caution">
    <text evidence="4">The sequence shown here is derived from an EMBL/GenBank/DDBJ whole genome shotgun (WGS) entry which is preliminary data.</text>
</comment>
<feature type="domain" description="C2H2-type" evidence="3">
    <location>
        <begin position="530"/>
        <end position="559"/>
    </location>
</feature>
<name>A0AAD7NFJ2_9AGAR</name>